<evidence type="ECO:0000313" key="1">
    <source>
        <dbReference type="EMBL" id="SEP78903.1"/>
    </source>
</evidence>
<evidence type="ECO:0000313" key="2">
    <source>
        <dbReference type="Proteomes" id="UP000182360"/>
    </source>
</evidence>
<dbReference type="Pfam" id="PF11655">
    <property type="entry name" value="DUF2589"/>
    <property type="match status" value="1"/>
</dbReference>
<dbReference type="EMBL" id="FOFU01000001">
    <property type="protein sequence ID" value="SEP78903.1"/>
    <property type="molecule type" value="Genomic_DNA"/>
</dbReference>
<dbReference type="InterPro" id="IPR024510">
    <property type="entry name" value="DUF2589"/>
</dbReference>
<accession>A0A1H9AR81</accession>
<keyword evidence="2" id="KW-1185">Reference proteome</keyword>
<sequence>MKLEDFLKILHTAVNYASDSLMKNNLELFETYFNKSKSSQTNEEYFTPKTIKMDYPVVGENNTIEQKQLEVPLITLVPVRSSKIEKATFNFEFQIDEKDDNVSVSFNKGVFGNGANCKMELTIVPDENPNGIDCLIDKYNKILDNQG</sequence>
<dbReference type="Proteomes" id="UP000182360">
    <property type="component" value="Unassembled WGS sequence"/>
</dbReference>
<reference evidence="1 2" key="1">
    <citation type="submission" date="2016-10" db="EMBL/GenBank/DDBJ databases">
        <authorList>
            <person name="de Groot N.N."/>
        </authorList>
    </citation>
    <scope>NUCLEOTIDE SEQUENCE [LARGE SCALE GENOMIC DNA]</scope>
    <source>
        <strain evidence="1 2">B25</strain>
    </source>
</reference>
<evidence type="ECO:0008006" key="3">
    <source>
        <dbReference type="Google" id="ProtNLM"/>
    </source>
</evidence>
<dbReference type="RefSeq" id="WP_074640432.1">
    <property type="nucleotide sequence ID" value="NZ_AP025286.1"/>
</dbReference>
<gene>
    <name evidence="1" type="ORF">SAMN04487977_101426</name>
</gene>
<proteinExistence type="predicted"/>
<organism evidence="1 2">
    <name type="scientific">Treponema bryantii</name>
    <dbReference type="NCBI Taxonomy" id="163"/>
    <lineage>
        <taxon>Bacteria</taxon>
        <taxon>Pseudomonadati</taxon>
        <taxon>Spirochaetota</taxon>
        <taxon>Spirochaetia</taxon>
        <taxon>Spirochaetales</taxon>
        <taxon>Treponemataceae</taxon>
        <taxon>Treponema</taxon>
    </lineage>
</organism>
<protein>
    <recommendedName>
        <fullName evidence="3">DUF2589 domain-containing protein</fullName>
    </recommendedName>
</protein>
<name>A0A1H9AR81_9SPIR</name>
<dbReference type="AlphaFoldDB" id="A0A1H9AR81"/>